<dbReference type="InParanoid" id="A0A6P7F7E5"/>
<dbReference type="KEGG" id="dvv:114327320"/>
<name>A0A6P7F7E5_DIAVI</name>
<dbReference type="InterPro" id="IPR027967">
    <property type="entry name" value="DUF4612"/>
</dbReference>
<dbReference type="PANTHER" id="PTHR14974:SF3">
    <property type="entry name" value="SIMILAR TO RIKEN CDNA 1700025G04 GENE"/>
    <property type="match status" value="1"/>
</dbReference>
<protein>
    <submittedName>
        <fullName evidence="2">YLP motif-containing protein 1</fullName>
    </submittedName>
</protein>
<feature type="region of interest" description="Disordered" evidence="1">
    <location>
        <begin position="91"/>
        <end position="138"/>
    </location>
</feature>
<accession>A0A6P7F7E5</accession>
<organism evidence="2">
    <name type="scientific">Diabrotica virgifera virgifera</name>
    <name type="common">western corn rootworm</name>
    <dbReference type="NCBI Taxonomy" id="50390"/>
    <lineage>
        <taxon>Eukaryota</taxon>
        <taxon>Metazoa</taxon>
        <taxon>Ecdysozoa</taxon>
        <taxon>Arthropoda</taxon>
        <taxon>Hexapoda</taxon>
        <taxon>Insecta</taxon>
        <taxon>Pterygota</taxon>
        <taxon>Neoptera</taxon>
        <taxon>Endopterygota</taxon>
        <taxon>Coleoptera</taxon>
        <taxon>Polyphaga</taxon>
        <taxon>Cucujiformia</taxon>
        <taxon>Chrysomeloidea</taxon>
        <taxon>Chrysomelidae</taxon>
        <taxon>Galerucinae</taxon>
        <taxon>Diabroticina</taxon>
        <taxon>Diabroticites</taxon>
        <taxon>Diabrotica</taxon>
    </lineage>
</organism>
<evidence type="ECO:0000256" key="1">
    <source>
        <dbReference type="SAM" id="MobiDB-lite"/>
    </source>
</evidence>
<dbReference type="Pfam" id="PF15389">
    <property type="entry name" value="DUF4612"/>
    <property type="match status" value="1"/>
</dbReference>
<dbReference type="PANTHER" id="PTHR14974">
    <property type="entry name" value="SIMILAR TO RIKEN CDNA 1700025G04 GENE"/>
    <property type="match status" value="1"/>
</dbReference>
<evidence type="ECO:0000313" key="2">
    <source>
        <dbReference type="RefSeq" id="XP_028131709.1"/>
    </source>
</evidence>
<reference evidence="2" key="1">
    <citation type="submission" date="2025-08" db="UniProtKB">
        <authorList>
            <consortium name="RefSeq"/>
        </authorList>
    </citation>
    <scope>IDENTIFICATION</scope>
    <source>
        <tissue evidence="2">Whole insect</tissue>
    </source>
</reference>
<sequence length="356" mass="39993">MQCITAEKAESEEEEGVDPETESSEDIEDCEKRTIKFKPFGGPLLAQTEISTSQQDFFKMLDDKIQNGPDYNSESESERAQETARLKALLKDWETASAGSRSLPATPKKRPPVPPGVVGVRSADSTAREVPLPPMPPMPPMPPRMPPDRVYVSQIPPSVIHQSYGVQPQYRQVTYNNPNYVTQSPSHQMTYPSAMQYQAISPMYSNQPAYQPPPVRQYPNYAQHASPIKTYMNNSANHIPYDQPVAYSPTHRLYGVPIGAQSVVGGQAGMVKEKPSDMGYKPSYTNGELLQQHMYSQQYQQYKEAREQVLAQNQQHPVVYRGPPKNYQSSVTIPIVVKSGQQSDANMLHRKQYELT</sequence>
<feature type="region of interest" description="Disordered" evidence="1">
    <location>
        <begin position="1"/>
        <end position="29"/>
    </location>
</feature>
<dbReference type="AlphaFoldDB" id="A0A6P7F7E5"/>
<dbReference type="RefSeq" id="XP_028131709.1">
    <property type="nucleotide sequence ID" value="XM_028275908.1"/>
</dbReference>
<dbReference type="OrthoDB" id="5919401at2759"/>
<proteinExistence type="predicted"/>
<gene>
    <name evidence="2" type="primary">LOC114327320</name>
</gene>
<feature type="compositionally biased region" description="Acidic residues" evidence="1">
    <location>
        <begin position="10"/>
        <end position="29"/>
    </location>
</feature>